<evidence type="ECO:0000256" key="1">
    <source>
        <dbReference type="SAM" id="MobiDB-lite"/>
    </source>
</evidence>
<dbReference type="InterPro" id="IPR050656">
    <property type="entry name" value="PINX1"/>
</dbReference>
<dbReference type="AlphaFoldDB" id="A0A914CFQ5"/>
<accession>A0A914CFQ5</accession>
<feature type="region of interest" description="Disordered" evidence="1">
    <location>
        <begin position="166"/>
        <end position="224"/>
    </location>
</feature>
<dbReference type="Proteomes" id="UP000887540">
    <property type="component" value="Unplaced"/>
</dbReference>
<dbReference type="GO" id="GO:0010521">
    <property type="term" value="F:telomerase inhibitor activity"/>
    <property type="evidence" value="ECO:0007669"/>
    <property type="project" value="TreeGrafter"/>
</dbReference>
<feature type="region of interest" description="Disordered" evidence="1">
    <location>
        <begin position="59"/>
        <end position="87"/>
    </location>
</feature>
<name>A0A914CFQ5_9BILA</name>
<organism evidence="3 4">
    <name type="scientific">Acrobeloides nanus</name>
    <dbReference type="NCBI Taxonomy" id="290746"/>
    <lineage>
        <taxon>Eukaryota</taxon>
        <taxon>Metazoa</taxon>
        <taxon>Ecdysozoa</taxon>
        <taxon>Nematoda</taxon>
        <taxon>Chromadorea</taxon>
        <taxon>Rhabditida</taxon>
        <taxon>Tylenchina</taxon>
        <taxon>Cephalobomorpha</taxon>
        <taxon>Cephaloboidea</taxon>
        <taxon>Cephalobidae</taxon>
        <taxon>Acrobeloides</taxon>
    </lineage>
</organism>
<dbReference type="GO" id="GO:0005730">
    <property type="term" value="C:nucleolus"/>
    <property type="evidence" value="ECO:0007669"/>
    <property type="project" value="TreeGrafter"/>
</dbReference>
<keyword evidence="3" id="KW-1185">Reference proteome</keyword>
<proteinExistence type="predicted"/>
<protein>
    <submittedName>
        <fullName evidence="4">G-patch domain-containing protein</fullName>
    </submittedName>
</protein>
<sequence>MGWSEGKGLGQNEQGVTENIRLKANHTAHGLGSEGKKNDKVWMAHHDDFESLLANLNKSKKDDSVDESISSDKANVNSEEKDATQSRIQTRYRKFTRGKDLSLYSDKDKSAILGISKKKLKQIEPIEVVHPVMEESSSIESSTNTTVSKMSMNDYFASKMATLKARNGSLQDTSQKPNEENTHEMEKLTTEEEKKKEKRKNKRKNQLDNDESTIDRLSKRKHKD</sequence>
<evidence type="ECO:0000259" key="2">
    <source>
        <dbReference type="PROSITE" id="PS50174"/>
    </source>
</evidence>
<feature type="compositionally biased region" description="Polar residues" evidence="1">
    <location>
        <begin position="67"/>
        <end position="77"/>
    </location>
</feature>
<reference evidence="4" key="1">
    <citation type="submission" date="2022-11" db="UniProtKB">
        <authorList>
            <consortium name="WormBaseParasite"/>
        </authorList>
    </citation>
    <scope>IDENTIFICATION</scope>
</reference>
<dbReference type="Pfam" id="PF01585">
    <property type="entry name" value="G-patch"/>
    <property type="match status" value="1"/>
</dbReference>
<dbReference type="GO" id="GO:0003676">
    <property type="term" value="F:nucleic acid binding"/>
    <property type="evidence" value="ECO:0007669"/>
    <property type="project" value="InterPro"/>
</dbReference>
<dbReference type="PROSITE" id="PS50174">
    <property type="entry name" value="G_PATCH"/>
    <property type="match status" value="1"/>
</dbReference>
<feature type="region of interest" description="Disordered" evidence="1">
    <location>
        <begin position="1"/>
        <end position="39"/>
    </location>
</feature>
<feature type="domain" description="G-patch" evidence="2">
    <location>
        <begin position="1"/>
        <end position="36"/>
    </location>
</feature>
<dbReference type="InterPro" id="IPR000467">
    <property type="entry name" value="G_patch_dom"/>
</dbReference>
<evidence type="ECO:0000313" key="3">
    <source>
        <dbReference type="Proteomes" id="UP000887540"/>
    </source>
</evidence>
<dbReference type="WBParaSite" id="ACRNAN_scaffold1038.g25608.t1">
    <property type="protein sequence ID" value="ACRNAN_scaffold1038.g25608.t1"/>
    <property type="gene ID" value="ACRNAN_scaffold1038.g25608"/>
</dbReference>
<dbReference type="PANTHER" id="PTHR23149:SF27">
    <property type="entry name" value="PIN2_TERF1-INTERACTING TELOMERASE INHIBITOR 1"/>
    <property type="match status" value="1"/>
</dbReference>
<dbReference type="PANTHER" id="PTHR23149">
    <property type="entry name" value="G PATCH DOMAIN CONTAINING PROTEIN"/>
    <property type="match status" value="1"/>
</dbReference>
<evidence type="ECO:0000313" key="4">
    <source>
        <dbReference type="WBParaSite" id="ACRNAN_scaffold1038.g25608.t1"/>
    </source>
</evidence>
<feature type="compositionally biased region" description="Basic and acidic residues" evidence="1">
    <location>
        <begin position="177"/>
        <end position="195"/>
    </location>
</feature>